<protein>
    <submittedName>
        <fullName evidence="1">Uncharacterized protein</fullName>
    </submittedName>
</protein>
<organism evidence="1 2">
    <name type="scientific">Quercus rubra</name>
    <name type="common">Northern red oak</name>
    <name type="synonym">Quercus borealis</name>
    <dbReference type="NCBI Taxonomy" id="3512"/>
    <lineage>
        <taxon>Eukaryota</taxon>
        <taxon>Viridiplantae</taxon>
        <taxon>Streptophyta</taxon>
        <taxon>Embryophyta</taxon>
        <taxon>Tracheophyta</taxon>
        <taxon>Spermatophyta</taxon>
        <taxon>Magnoliopsida</taxon>
        <taxon>eudicotyledons</taxon>
        <taxon>Gunneridae</taxon>
        <taxon>Pentapetalae</taxon>
        <taxon>rosids</taxon>
        <taxon>fabids</taxon>
        <taxon>Fagales</taxon>
        <taxon>Fagaceae</taxon>
        <taxon>Quercus</taxon>
    </lineage>
</organism>
<evidence type="ECO:0000313" key="2">
    <source>
        <dbReference type="Proteomes" id="UP001324115"/>
    </source>
</evidence>
<dbReference type="EMBL" id="JAXUIC010000003">
    <property type="protein sequence ID" value="KAK4598008.1"/>
    <property type="molecule type" value="Genomic_DNA"/>
</dbReference>
<evidence type="ECO:0000313" key="1">
    <source>
        <dbReference type="EMBL" id="KAK4598008.1"/>
    </source>
</evidence>
<comment type="caution">
    <text evidence="1">The sequence shown here is derived from an EMBL/GenBank/DDBJ whole genome shotgun (WGS) entry which is preliminary data.</text>
</comment>
<sequence>MIPCPLGSYCPLATLNKTTGVCELYLYDCTNYLQGIQTILVEEQIFGLMLVVAVSYSVQLDHIVQVPPADRLAQVGWVLHLRKGHPNVKAIHSSKGVGEPPFFSGLGCLFCHQRCHYSYKSRSGL</sequence>
<gene>
    <name evidence="1" type="ORF">RGQ29_015499</name>
</gene>
<reference evidence="1 2" key="1">
    <citation type="journal article" date="2023" name="G3 (Bethesda)">
        <title>A haplotype-resolved chromosome-scale genome for Quercus rubra L. provides insights into the genetics of adaptive traits for red oak species.</title>
        <authorList>
            <person name="Kapoor B."/>
            <person name="Jenkins J."/>
            <person name="Schmutz J."/>
            <person name="Zhebentyayeva T."/>
            <person name="Kuelheim C."/>
            <person name="Coggeshall M."/>
            <person name="Heim C."/>
            <person name="Lasky J.R."/>
            <person name="Leites L."/>
            <person name="Islam-Faridi N."/>
            <person name="Romero-Severson J."/>
            <person name="DeLeo V.L."/>
            <person name="Lucas S.M."/>
            <person name="Lazic D."/>
            <person name="Gailing O."/>
            <person name="Carlson J."/>
            <person name="Staton M."/>
        </authorList>
    </citation>
    <scope>NUCLEOTIDE SEQUENCE [LARGE SCALE GENOMIC DNA]</scope>
    <source>
        <strain evidence="1">Pseudo-F2</strain>
    </source>
</reference>
<dbReference type="Proteomes" id="UP001324115">
    <property type="component" value="Unassembled WGS sequence"/>
</dbReference>
<keyword evidence="2" id="KW-1185">Reference proteome</keyword>
<proteinExistence type="predicted"/>
<name>A0AAN7FQ71_QUERU</name>
<accession>A0AAN7FQ71</accession>
<dbReference type="AlphaFoldDB" id="A0AAN7FQ71"/>